<dbReference type="EMBL" id="JAEFBJ010000005">
    <property type="protein sequence ID" value="KAG7608294.1"/>
    <property type="molecule type" value="Genomic_DNA"/>
</dbReference>
<gene>
    <name evidence="1" type="ORF">ISN44_As05g005420</name>
</gene>
<dbReference type="OrthoDB" id="753675at2759"/>
<reference evidence="1 2" key="1">
    <citation type="submission" date="2020-12" db="EMBL/GenBank/DDBJ databases">
        <title>Concerted genomic and epigenomic changes stabilize Arabidopsis allopolyploids.</title>
        <authorList>
            <person name="Chen Z."/>
        </authorList>
    </citation>
    <scope>NUCLEOTIDE SEQUENCE [LARGE SCALE GENOMIC DNA]</scope>
    <source>
        <strain evidence="1">As9502</strain>
        <tissue evidence="1">Leaf</tissue>
    </source>
</reference>
<organism evidence="1 2">
    <name type="scientific">Arabidopsis suecica</name>
    <name type="common">Swedish thale-cress</name>
    <name type="synonym">Cardaminopsis suecica</name>
    <dbReference type="NCBI Taxonomy" id="45249"/>
    <lineage>
        <taxon>Eukaryota</taxon>
        <taxon>Viridiplantae</taxon>
        <taxon>Streptophyta</taxon>
        <taxon>Embryophyta</taxon>
        <taxon>Tracheophyta</taxon>
        <taxon>Spermatophyta</taxon>
        <taxon>Magnoliopsida</taxon>
        <taxon>eudicotyledons</taxon>
        <taxon>Gunneridae</taxon>
        <taxon>Pentapetalae</taxon>
        <taxon>rosids</taxon>
        <taxon>malvids</taxon>
        <taxon>Brassicales</taxon>
        <taxon>Brassicaceae</taxon>
        <taxon>Camelineae</taxon>
        <taxon>Arabidopsis</taxon>
    </lineage>
</organism>
<accession>A0A8T2DGE0</accession>
<evidence type="ECO:0000313" key="1">
    <source>
        <dbReference type="EMBL" id="KAG7608294.1"/>
    </source>
</evidence>
<proteinExistence type="predicted"/>
<protein>
    <submittedName>
        <fullName evidence="1">Uncharacterized protein</fullName>
    </submittedName>
</protein>
<keyword evidence="2" id="KW-1185">Reference proteome</keyword>
<dbReference type="AlphaFoldDB" id="A0A8T2DGE0"/>
<dbReference type="Proteomes" id="UP000694251">
    <property type="component" value="Chromosome 5"/>
</dbReference>
<comment type="caution">
    <text evidence="1">The sequence shown here is derived from an EMBL/GenBank/DDBJ whole genome shotgun (WGS) entry which is preliminary data.</text>
</comment>
<name>A0A8T2DGE0_ARASU</name>
<sequence length="108" mass="12342">MLSINGLSWVGYGTHNLLLSSLEQLWSFLSSVTARDPDPYPVMAGVVARIVEKFGKRDIWYRISLISIPVSSVLIVLGNMELARIREEKKLLKERFDQLRARGIIRDQ</sequence>
<evidence type="ECO:0000313" key="2">
    <source>
        <dbReference type="Proteomes" id="UP000694251"/>
    </source>
</evidence>